<evidence type="ECO:0000256" key="1">
    <source>
        <dbReference type="ARBA" id="ARBA00004651"/>
    </source>
</evidence>
<keyword evidence="6 8" id="KW-1133">Transmembrane helix</keyword>
<accession>A0A5B8FTH2</accession>
<evidence type="ECO:0000313" key="10">
    <source>
        <dbReference type="Proteomes" id="UP000305888"/>
    </source>
</evidence>
<feature type="transmembrane region" description="Helical" evidence="8">
    <location>
        <begin position="223"/>
        <end position="245"/>
    </location>
</feature>
<proteinExistence type="inferred from homology"/>
<dbReference type="InterPro" id="IPR002549">
    <property type="entry name" value="AI-2E-like"/>
</dbReference>
<dbReference type="KEGG" id="ppru:FDP22_07555"/>
<comment type="subcellular location">
    <subcellularLocation>
        <location evidence="1">Cell membrane</location>
        <topology evidence="1">Multi-pass membrane protein</topology>
    </subcellularLocation>
</comment>
<keyword evidence="3" id="KW-0813">Transport</keyword>
<dbReference type="PANTHER" id="PTHR21716:SF53">
    <property type="entry name" value="PERMEASE PERM-RELATED"/>
    <property type="match status" value="1"/>
</dbReference>
<feature type="transmembrane region" description="Helical" evidence="8">
    <location>
        <begin position="257"/>
        <end position="274"/>
    </location>
</feature>
<dbReference type="Pfam" id="PF01594">
    <property type="entry name" value="AI-2E_transport"/>
    <property type="match status" value="1"/>
</dbReference>
<dbReference type="OrthoDB" id="9799225at2"/>
<dbReference type="Proteomes" id="UP000305888">
    <property type="component" value="Chromosome"/>
</dbReference>
<protein>
    <submittedName>
        <fullName evidence="9">AI-2E family transporter</fullName>
    </submittedName>
</protein>
<keyword evidence="7 8" id="KW-0472">Membrane</keyword>
<keyword evidence="10" id="KW-1185">Reference proteome</keyword>
<name>A0A5B8FTH2_9RHOB</name>
<evidence type="ECO:0000256" key="3">
    <source>
        <dbReference type="ARBA" id="ARBA00022448"/>
    </source>
</evidence>
<gene>
    <name evidence="9" type="ORF">FDP22_07555</name>
</gene>
<feature type="transmembrane region" description="Helical" evidence="8">
    <location>
        <begin position="131"/>
        <end position="156"/>
    </location>
</feature>
<feature type="transmembrane region" description="Helical" evidence="8">
    <location>
        <begin position="61"/>
        <end position="82"/>
    </location>
</feature>
<feature type="transmembrane region" description="Helical" evidence="8">
    <location>
        <begin position="187"/>
        <end position="211"/>
    </location>
</feature>
<comment type="similarity">
    <text evidence="2">Belongs to the autoinducer-2 exporter (AI-2E) (TC 2.A.86) family.</text>
</comment>
<evidence type="ECO:0000256" key="2">
    <source>
        <dbReference type="ARBA" id="ARBA00009773"/>
    </source>
</evidence>
<feature type="transmembrane region" description="Helical" evidence="8">
    <location>
        <begin position="12"/>
        <end position="41"/>
    </location>
</feature>
<evidence type="ECO:0000256" key="4">
    <source>
        <dbReference type="ARBA" id="ARBA00022475"/>
    </source>
</evidence>
<reference evidence="9 10" key="1">
    <citation type="submission" date="2019-06" db="EMBL/GenBank/DDBJ databases">
        <title>Genome sequence of Rhodobacteraceae bacterium D4M1.</title>
        <authorList>
            <person name="Cao J."/>
        </authorList>
    </citation>
    <scope>NUCLEOTIDE SEQUENCE [LARGE SCALE GENOMIC DNA]</scope>
    <source>
        <strain evidence="9 10">D4M1</strain>
    </source>
</reference>
<dbReference type="PANTHER" id="PTHR21716">
    <property type="entry name" value="TRANSMEMBRANE PROTEIN"/>
    <property type="match status" value="1"/>
</dbReference>
<keyword evidence="5 8" id="KW-0812">Transmembrane</keyword>
<evidence type="ECO:0000256" key="5">
    <source>
        <dbReference type="ARBA" id="ARBA00022692"/>
    </source>
</evidence>
<feature type="transmembrane region" description="Helical" evidence="8">
    <location>
        <begin position="294"/>
        <end position="324"/>
    </location>
</feature>
<evidence type="ECO:0000256" key="6">
    <source>
        <dbReference type="ARBA" id="ARBA00022989"/>
    </source>
</evidence>
<keyword evidence="4" id="KW-1003">Cell membrane</keyword>
<dbReference type="AlphaFoldDB" id="A0A5B8FTH2"/>
<evidence type="ECO:0000256" key="7">
    <source>
        <dbReference type="ARBA" id="ARBA00023136"/>
    </source>
</evidence>
<dbReference type="EMBL" id="CP040818">
    <property type="protein sequence ID" value="QDL91655.1"/>
    <property type="molecule type" value="Genomic_DNA"/>
</dbReference>
<evidence type="ECO:0000256" key="8">
    <source>
        <dbReference type="SAM" id="Phobius"/>
    </source>
</evidence>
<sequence length="345" mass="37325">MQDDWRYTRGVVAVLATIALLVIARPVLIPLVLALFVWLILNVTVRGSRRLLLWVGLESHAAARLLSVLVVGATLVLLGAMVGQNAYDIAQGLPQYEQRLDTILSSVLRLFRVSGSVAISDLLDRLELTPILLSLAGSMASVLSSLVIVVVYVLFIHQEAGAAEAKLTALISDPAERERVRRIVQRIIAEIDAFMAVNMLCGLFQAIPTWIVLKVMGVDAPVFWAVLIFVTSFIPTIGTLIGIVFPALMALVQFDTFTPFLVVLAVMLPVQLFASNYLEPRMMSTSLNLSGLVVLVGIFAGGALWGVVGALIVVPVLSVVMLIFAQIPSMRPVALLMSSDGRLED</sequence>
<evidence type="ECO:0000313" key="9">
    <source>
        <dbReference type="EMBL" id="QDL91655.1"/>
    </source>
</evidence>
<dbReference type="GO" id="GO:0005886">
    <property type="term" value="C:plasma membrane"/>
    <property type="evidence" value="ECO:0007669"/>
    <property type="project" value="UniProtKB-SubCell"/>
</dbReference>
<organism evidence="9 10">
    <name type="scientific">Paroceanicella profunda</name>
    <dbReference type="NCBI Taxonomy" id="2579971"/>
    <lineage>
        <taxon>Bacteria</taxon>
        <taxon>Pseudomonadati</taxon>
        <taxon>Pseudomonadota</taxon>
        <taxon>Alphaproteobacteria</taxon>
        <taxon>Rhodobacterales</taxon>
        <taxon>Paracoccaceae</taxon>
        <taxon>Paroceanicella</taxon>
    </lineage>
</organism>
<dbReference type="RefSeq" id="WP_138572291.1">
    <property type="nucleotide sequence ID" value="NZ_CP040818.1"/>
</dbReference>